<accession>A0ABV6MPY0</accession>
<proteinExistence type="predicted"/>
<dbReference type="InterPro" id="IPR001845">
    <property type="entry name" value="HTH_ArsR_DNA-bd_dom"/>
</dbReference>
<dbReference type="PROSITE" id="PS50987">
    <property type="entry name" value="HTH_ARSR_2"/>
    <property type="match status" value="1"/>
</dbReference>
<dbReference type="EMBL" id="JBHLUD010000003">
    <property type="protein sequence ID" value="MFC0542207.1"/>
    <property type="molecule type" value="Genomic_DNA"/>
</dbReference>
<dbReference type="RefSeq" id="WP_273942989.1">
    <property type="nucleotide sequence ID" value="NZ_CP097263.1"/>
</dbReference>
<evidence type="ECO:0000256" key="2">
    <source>
        <dbReference type="ARBA" id="ARBA00023125"/>
    </source>
</evidence>
<keyword evidence="3" id="KW-0804">Transcription</keyword>
<keyword evidence="6" id="KW-1185">Reference proteome</keyword>
<reference evidence="5 6" key="1">
    <citation type="submission" date="2024-09" db="EMBL/GenBank/DDBJ databases">
        <authorList>
            <person name="Sun Q."/>
            <person name="Mori K."/>
        </authorList>
    </citation>
    <scope>NUCLEOTIDE SEQUENCE [LARGE SCALE GENOMIC DNA]</scope>
    <source>
        <strain evidence="5 6">TBRC 1432</strain>
    </source>
</reference>
<dbReference type="InterPro" id="IPR036390">
    <property type="entry name" value="WH_DNA-bd_sf"/>
</dbReference>
<keyword evidence="1" id="KW-0805">Transcription regulation</keyword>
<name>A0ABV6MPY0_9PSEU</name>
<dbReference type="PANTHER" id="PTHR43132">
    <property type="entry name" value="ARSENICAL RESISTANCE OPERON REPRESSOR ARSR-RELATED"/>
    <property type="match status" value="1"/>
</dbReference>
<dbReference type="Proteomes" id="UP001589810">
    <property type="component" value="Unassembled WGS sequence"/>
</dbReference>
<evidence type="ECO:0000313" key="5">
    <source>
        <dbReference type="EMBL" id="MFC0542207.1"/>
    </source>
</evidence>
<gene>
    <name evidence="5" type="ORF">ACFFH7_11990</name>
</gene>
<dbReference type="InterPro" id="IPR051011">
    <property type="entry name" value="Metal_resp_trans_reg"/>
</dbReference>
<keyword evidence="2" id="KW-0238">DNA-binding</keyword>
<evidence type="ECO:0000313" key="6">
    <source>
        <dbReference type="Proteomes" id="UP001589810"/>
    </source>
</evidence>
<dbReference type="SUPFAM" id="SSF46785">
    <property type="entry name" value="Winged helix' DNA-binding domain"/>
    <property type="match status" value="1"/>
</dbReference>
<dbReference type="InterPro" id="IPR036388">
    <property type="entry name" value="WH-like_DNA-bd_sf"/>
</dbReference>
<evidence type="ECO:0000256" key="3">
    <source>
        <dbReference type="ARBA" id="ARBA00023163"/>
    </source>
</evidence>
<evidence type="ECO:0000256" key="1">
    <source>
        <dbReference type="ARBA" id="ARBA00023015"/>
    </source>
</evidence>
<comment type="caution">
    <text evidence="5">The sequence shown here is derived from an EMBL/GenBank/DDBJ whole genome shotgun (WGS) entry which is preliminary data.</text>
</comment>
<organism evidence="5 6">
    <name type="scientific">Kutzneria chonburiensis</name>
    <dbReference type="NCBI Taxonomy" id="1483604"/>
    <lineage>
        <taxon>Bacteria</taxon>
        <taxon>Bacillati</taxon>
        <taxon>Actinomycetota</taxon>
        <taxon>Actinomycetes</taxon>
        <taxon>Pseudonocardiales</taxon>
        <taxon>Pseudonocardiaceae</taxon>
        <taxon>Kutzneria</taxon>
    </lineage>
</organism>
<dbReference type="PANTHER" id="PTHR43132:SF8">
    <property type="entry name" value="HTH-TYPE TRANSCRIPTIONAL REGULATOR KMTR"/>
    <property type="match status" value="1"/>
</dbReference>
<dbReference type="CDD" id="cd00090">
    <property type="entry name" value="HTH_ARSR"/>
    <property type="match status" value="1"/>
</dbReference>
<dbReference type="Gene3D" id="1.10.10.10">
    <property type="entry name" value="Winged helix-like DNA-binding domain superfamily/Winged helix DNA-binding domain"/>
    <property type="match status" value="1"/>
</dbReference>
<dbReference type="InterPro" id="IPR011991">
    <property type="entry name" value="ArsR-like_HTH"/>
</dbReference>
<protein>
    <submittedName>
        <fullName evidence="5">ArsR/SmtB family transcription factor</fullName>
    </submittedName>
</protein>
<feature type="domain" description="HTH arsR-type" evidence="4">
    <location>
        <begin position="243"/>
        <end position="329"/>
    </location>
</feature>
<dbReference type="SMART" id="SM00418">
    <property type="entry name" value="HTH_ARSR"/>
    <property type="match status" value="1"/>
</dbReference>
<sequence>MVGTLRLHFTAEDLLRTRVLTEPDPLWELVLSLHHLSPTGEPDRHTVWRREVRPRLSDPAAAHAFGLLRRLVPGRGNFPDFLTPLPTTEGIDGALDVIRSTPSIRLALDMSPARLHRVSAGRFCHGLAAGHTESVSDLVGALRRYHDTAIAPIWDEVGEHVRADSESRVRELADDGLGGMFSRLGPSFRWRWPWLETDYPRSHEIRLGGRGLTLVPSFFCLGDPVTLIDEELPPMLVFPARPLRRDRDAEERTLFHLSQVIGRTRARILVALRNSRSTSELAEIIGMSLASASQQVTLLRNAGFVASRRDGQAVRHCVTRKGKALLESN</sequence>
<evidence type="ECO:0000259" key="4">
    <source>
        <dbReference type="PROSITE" id="PS50987"/>
    </source>
</evidence>